<evidence type="ECO:0000259" key="2">
    <source>
        <dbReference type="PROSITE" id="PS50048"/>
    </source>
</evidence>
<dbReference type="OrthoDB" id="2991872at2759"/>
<dbReference type="InterPro" id="IPR036864">
    <property type="entry name" value="Zn2-C6_fun-type_DNA-bd_sf"/>
</dbReference>
<dbReference type="GO" id="GO:0008270">
    <property type="term" value="F:zinc ion binding"/>
    <property type="evidence" value="ECO:0007669"/>
    <property type="project" value="InterPro"/>
</dbReference>
<keyword evidence="4" id="KW-1185">Reference proteome</keyword>
<name>A0A9P4NM33_9PEZI</name>
<sequence>MVNLGRPSRGCDVCRKRRIKCDEALPSCSYCVKRQLICPGYKSQFDVAWRDQNLVAERSVQRRTKASENVIHKQLVLRQLSRSPSPTVYGGLTEDRLDYAVNFFLSSYIVLPEQTEMQRGFLDCLYPIWTEAPHTSPVKIAVASVACYLLEAWSLLNPVGSSMSTSLYLKGVAALRQSIESTGQVQADVLMAALMLQMYENLRAFSTSQFSGDVHVSGATALVRQQKQPFTDETSQRLLLGIRNQIVGRAVRTSTAIPPAVAMWGHWTRGVRKKASHKLDEINMDVADFQALVSGLGSNTSNGAGLVSSLLDQAEQLNQRLLAWLTTIPPSWIPVRLSGLECIPQTVCDAGMYQDYCDIYPNVFVADQINSQRCSRIRIHLGILACLQYSENAGRESTSTKSFSIIQELADEICACVPHYLGDRVGFTRLDDRTVKYPYIAAGTVPFNHHTEAAAFAGFFLTGRLSELLSPKLSLREGQYQWIIEQMLRIKSLFVRVSHV</sequence>
<dbReference type="CDD" id="cd00067">
    <property type="entry name" value="GAL4"/>
    <property type="match status" value="1"/>
</dbReference>
<dbReference type="GO" id="GO:0000981">
    <property type="term" value="F:DNA-binding transcription factor activity, RNA polymerase II-specific"/>
    <property type="evidence" value="ECO:0007669"/>
    <property type="project" value="InterPro"/>
</dbReference>
<organism evidence="3 4">
    <name type="scientific">Tothia fuscella</name>
    <dbReference type="NCBI Taxonomy" id="1048955"/>
    <lineage>
        <taxon>Eukaryota</taxon>
        <taxon>Fungi</taxon>
        <taxon>Dikarya</taxon>
        <taxon>Ascomycota</taxon>
        <taxon>Pezizomycotina</taxon>
        <taxon>Dothideomycetes</taxon>
        <taxon>Pleosporomycetidae</taxon>
        <taxon>Venturiales</taxon>
        <taxon>Cylindrosympodiaceae</taxon>
        <taxon>Tothia</taxon>
    </lineage>
</organism>
<dbReference type="AlphaFoldDB" id="A0A9P4NM33"/>
<evidence type="ECO:0000256" key="1">
    <source>
        <dbReference type="ARBA" id="ARBA00023242"/>
    </source>
</evidence>
<reference evidence="3" key="1">
    <citation type="journal article" date="2020" name="Stud. Mycol.">
        <title>101 Dothideomycetes genomes: a test case for predicting lifestyles and emergence of pathogens.</title>
        <authorList>
            <person name="Haridas S."/>
            <person name="Albert R."/>
            <person name="Binder M."/>
            <person name="Bloem J."/>
            <person name="Labutti K."/>
            <person name="Salamov A."/>
            <person name="Andreopoulos B."/>
            <person name="Baker S."/>
            <person name="Barry K."/>
            <person name="Bills G."/>
            <person name="Bluhm B."/>
            <person name="Cannon C."/>
            <person name="Castanera R."/>
            <person name="Culley D."/>
            <person name="Daum C."/>
            <person name="Ezra D."/>
            <person name="Gonzalez J."/>
            <person name="Henrissat B."/>
            <person name="Kuo A."/>
            <person name="Liang C."/>
            <person name="Lipzen A."/>
            <person name="Lutzoni F."/>
            <person name="Magnuson J."/>
            <person name="Mondo S."/>
            <person name="Nolan M."/>
            <person name="Ohm R."/>
            <person name="Pangilinan J."/>
            <person name="Park H.-J."/>
            <person name="Ramirez L."/>
            <person name="Alfaro M."/>
            <person name="Sun H."/>
            <person name="Tritt A."/>
            <person name="Yoshinaga Y."/>
            <person name="Zwiers L.-H."/>
            <person name="Turgeon B."/>
            <person name="Goodwin S."/>
            <person name="Spatafora J."/>
            <person name="Crous P."/>
            <person name="Grigoriev I."/>
        </authorList>
    </citation>
    <scope>NUCLEOTIDE SEQUENCE</scope>
    <source>
        <strain evidence="3">CBS 130266</strain>
    </source>
</reference>
<dbReference type="PANTHER" id="PTHR38791">
    <property type="entry name" value="ZN(II)2CYS6 TRANSCRIPTION FACTOR (EUROFUNG)-RELATED-RELATED"/>
    <property type="match status" value="1"/>
</dbReference>
<dbReference type="Proteomes" id="UP000800235">
    <property type="component" value="Unassembled WGS sequence"/>
</dbReference>
<gene>
    <name evidence="3" type="ORF">EJ08DRAFT_681227</name>
</gene>
<proteinExistence type="predicted"/>
<dbReference type="InterPro" id="IPR053175">
    <property type="entry name" value="DHMBA_Reg_Transcription_Factor"/>
</dbReference>
<protein>
    <recommendedName>
        <fullName evidence="2">Zn(2)-C6 fungal-type domain-containing protein</fullName>
    </recommendedName>
</protein>
<dbReference type="EMBL" id="MU007063">
    <property type="protein sequence ID" value="KAF2426621.1"/>
    <property type="molecule type" value="Genomic_DNA"/>
</dbReference>
<evidence type="ECO:0000313" key="3">
    <source>
        <dbReference type="EMBL" id="KAF2426621.1"/>
    </source>
</evidence>
<keyword evidence="1" id="KW-0539">Nucleus</keyword>
<evidence type="ECO:0000313" key="4">
    <source>
        <dbReference type="Proteomes" id="UP000800235"/>
    </source>
</evidence>
<dbReference type="InterPro" id="IPR001138">
    <property type="entry name" value="Zn2Cys6_DnaBD"/>
</dbReference>
<accession>A0A9P4NM33</accession>
<dbReference type="Pfam" id="PF00172">
    <property type="entry name" value="Zn_clus"/>
    <property type="match status" value="1"/>
</dbReference>
<dbReference type="PROSITE" id="PS00463">
    <property type="entry name" value="ZN2_CY6_FUNGAL_1"/>
    <property type="match status" value="1"/>
</dbReference>
<dbReference type="SUPFAM" id="SSF57701">
    <property type="entry name" value="Zn2/Cys6 DNA-binding domain"/>
    <property type="match status" value="1"/>
</dbReference>
<comment type="caution">
    <text evidence="3">The sequence shown here is derived from an EMBL/GenBank/DDBJ whole genome shotgun (WGS) entry which is preliminary data.</text>
</comment>
<dbReference type="Gene3D" id="4.10.240.10">
    <property type="entry name" value="Zn(2)-C6 fungal-type DNA-binding domain"/>
    <property type="match status" value="1"/>
</dbReference>
<dbReference type="SMART" id="SM00066">
    <property type="entry name" value="GAL4"/>
    <property type="match status" value="1"/>
</dbReference>
<feature type="domain" description="Zn(2)-C6 fungal-type" evidence="2">
    <location>
        <begin position="10"/>
        <end position="38"/>
    </location>
</feature>
<dbReference type="PROSITE" id="PS50048">
    <property type="entry name" value="ZN2_CY6_FUNGAL_2"/>
    <property type="match status" value="1"/>
</dbReference>